<dbReference type="EMBL" id="JYIX01000035">
    <property type="protein sequence ID" value="KJL33008.1"/>
    <property type="molecule type" value="Genomic_DNA"/>
</dbReference>
<dbReference type="Proteomes" id="UP000033740">
    <property type="component" value="Unassembled WGS sequence"/>
</dbReference>
<feature type="domain" description="Rhodanese" evidence="7">
    <location>
        <begin position="474"/>
        <end position="564"/>
    </location>
</feature>
<dbReference type="Gene3D" id="3.40.250.10">
    <property type="entry name" value="Rhodanese-like domain"/>
    <property type="match status" value="1"/>
</dbReference>
<evidence type="ECO:0000313" key="9">
    <source>
        <dbReference type="Proteomes" id="UP000033740"/>
    </source>
</evidence>
<sequence>MSAAMADRPRRIVIVGGVAAGMSAAARARRLDEHAEIVVLERGAHVSFANCGLPYYVGGEIEDQSSLLVQTPATLRAALDLDVRVHHDVIALDAATRSVTVRGPEGDEQLAYDALVLAPGAVAVRPPLPGLDSPRVSTLRTVEDAVRLRERIEAGAEASARRAVVLGAGFIGVEAAEALRRQGLEVELVELAPHVLPPLEAEIAAPVAAELRRLGIRGRAGIAAESVEHHEDHDTVVLADGTRLEADIILLSAGVRPDTAAFEAAGVACERGAILVDEHGRTNLPDVYAAGDAVLSVDAVTGLRRPVALAGPANRAGRGIADHILRPDSARPLPAPVGTAIVRVGELTAALTGANSAALSAAGIETDTLHLHPTQHAGYFPGAAQMALVVHIRRGDGLLLGAQAVGREGVDKRIDVLATAIRAGLTAADLIDLDLAYSPVYGSAKDPVNLAGMVGVNVLDGTLALWYAQDWDRLRAEALILDVRSAAEYAVGHLPGTLHIPHTELRDRLDEVHDAAAGRPVRALCGSGVRSHIAHRLLTQSGFDSASLSGGMLTARAVLGEGVLAH</sequence>
<comment type="caution">
    <text evidence="8">The sequence shown here is derived from an EMBL/GenBank/DDBJ whole genome shotgun (WGS) entry which is preliminary data.</text>
</comment>
<dbReference type="PATRIC" id="fig|582680.6.peg.2249"/>
<dbReference type="InterPro" id="IPR004099">
    <property type="entry name" value="Pyr_nucl-diS_OxRdtase_dimer"/>
</dbReference>
<dbReference type="PANTHER" id="PTHR43429:SF1">
    <property type="entry name" value="NAD(P)H SULFUR OXIDOREDUCTASE (COA-DEPENDENT)"/>
    <property type="match status" value="1"/>
</dbReference>
<dbReference type="SUPFAM" id="SSF51905">
    <property type="entry name" value="FAD/NAD(P)-binding domain"/>
    <property type="match status" value="2"/>
</dbReference>
<dbReference type="InterPro" id="IPR036873">
    <property type="entry name" value="Rhodanese-like_dom_sf"/>
</dbReference>
<evidence type="ECO:0000256" key="4">
    <source>
        <dbReference type="ARBA" id="ARBA00022827"/>
    </source>
</evidence>
<dbReference type="SUPFAM" id="SSF55424">
    <property type="entry name" value="FAD/NAD-linked reductases, dimerisation (C-terminal) domain"/>
    <property type="match status" value="1"/>
</dbReference>
<evidence type="ECO:0000256" key="2">
    <source>
        <dbReference type="ARBA" id="ARBA00009130"/>
    </source>
</evidence>
<accession>A0A0F0LIN9</accession>
<dbReference type="Gene3D" id="3.50.50.60">
    <property type="entry name" value="FAD/NAD(P)-binding domain"/>
    <property type="match status" value="3"/>
</dbReference>
<dbReference type="SUPFAM" id="SSF52821">
    <property type="entry name" value="Rhodanese/Cell cycle control phosphatase"/>
    <property type="match status" value="1"/>
</dbReference>
<keyword evidence="3" id="KW-0285">Flavoprotein</keyword>
<comment type="similarity">
    <text evidence="2">Belongs to the class-III pyridine nucleotide-disulfide oxidoreductase family.</text>
</comment>
<reference evidence="8 9" key="1">
    <citation type="submission" date="2015-02" db="EMBL/GenBank/DDBJ databases">
        <title>Draft genome sequences of ten Microbacterium spp. with emphasis on heavy metal contaminated environments.</title>
        <authorList>
            <person name="Corretto E."/>
        </authorList>
    </citation>
    <scope>NUCLEOTIDE SEQUENCE [LARGE SCALE GENOMIC DNA]</scope>
    <source>
        <strain evidence="8 9">ARN176</strain>
    </source>
</reference>
<dbReference type="SMART" id="SM00450">
    <property type="entry name" value="RHOD"/>
    <property type="match status" value="1"/>
</dbReference>
<keyword evidence="4" id="KW-0274">FAD</keyword>
<proteinExistence type="inferred from homology"/>
<dbReference type="STRING" id="582680.RS86_02183"/>
<keyword evidence="9" id="KW-1185">Reference proteome</keyword>
<gene>
    <name evidence="8" type="primary">cdr</name>
    <name evidence="8" type="ORF">RS86_02183</name>
</gene>
<dbReference type="InterPro" id="IPR016156">
    <property type="entry name" value="FAD/NAD-linked_Rdtase_dimer_sf"/>
</dbReference>
<dbReference type="EC" id="1.8.1.14" evidence="8"/>
<name>A0A0F0LIN9_9MICO</name>
<keyword evidence="5 8" id="KW-0560">Oxidoreductase</keyword>
<dbReference type="InterPro" id="IPR036188">
    <property type="entry name" value="FAD/NAD-bd_sf"/>
</dbReference>
<evidence type="ECO:0000313" key="8">
    <source>
        <dbReference type="EMBL" id="KJL33008.1"/>
    </source>
</evidence>
<dbReference type="Pfam" id="PF07992">
    <property type="entry name" value="Pyr_redox_2"/>
    <property type="match status" value="1"/>
</dbReference>
<dbReference type="PROSITE" id="PS50206">
    <property type="entry name" value="RHODANESE_3"/>
    <property type="match status" value="1"/>
</dbReference>
<dbReference type="InterPro" id="IPR023753">
    <property type="entry name" value="FAD/NAD-binding_dom"/>
</dbReference>
<dbReference type="GO" id="GO:0050451">
    <property type="term" value="F:CoA-disulfide reductase (NADPH) activity"/>
    <property type="evidence" value="ECO:0007669"/>
    <property type="project" value="UniProtKB-EC"/>
</dbReference>
<evidence type="ECO:0000256" key="5">
    <source>
        <dbReference type="ARBA" id="ARBA00023002"/>
    </source>
</evidence>
<comment type="cofactor">
    <cofactor evidence="1">
        <name>FAD</name>
        <dbReference type="ChEBI" id="CHEBI:57692"/>
    </cofactor>
</comment>
<dbReference type="Pfam" id="PF00581">
    <property type="entry name" value="Rhodanese"/>
    <property type="match status" value="1"/>
</dbReference>
<dbReference type="RefSeq" id="WP_235281746.1">
    <property type="nucleotide sequence ID" value="NZ_JYIX01000035.1"/>
</dbReference>
<dbReference type="AlphaFoldDB" id="A0A0F0LIN9"/>
<dbReference type="Pfam" id="PF02852">
    <property type="entry name" value="Pyr_redox_dim"/>
    <property type="match status" value="1"/>
</dbReference>
<dbReference type="InterPro" id="IPR001763">
    <property type="entry name" value="Rhodanese-like_dom"/>
</dbReference>
<organism evidence="8 9">
    <name type="scientific">Microbacterium azadirachtae</name>
    <dbReference type="NCBI Taxonomy" id="582680"/>
    <lineage>
        <taxon>Bacteria</taxon>
        <taxon>Bacillati</taxon>
        <taxon>Actinomycetota</taxon>
        <taxon>Actinomycetes</taxon>
        <taxon>Micrococcales</taxon>
        <taxon>Microbacteriaceae</taxon>
        <taxon>Microbacterium</taxon>
    </lineage>
</organism>
<dbReference type="InterPro" id="IPR050260">
    <property type="entry name" value="FAD-bd_OxRdtase"/>
</dbReference>
<dbReference type="PRINTS" id="PR00411">
    <property type="entry name" value="PNDRDTASEI"/>
</dbReference>
<keyword evidence="6" id="KW-0676">Redox-active center</keyword>
<evidence type="ECO:0000259" key="7">
    <source>
        <dbReference type="PROSITE" id="PS50206"/>
    </source>
</evidence>
<dbReference type="PANTHER" id="PTHR43429">
    <property type="entry name" value="PYRIDINE NUCLEOTIDE-DISULFIDE OXIDOREDUCTASE DOMAIN-CONTAINING"/>
    <property type="match status" value="1"/>
</dbReference>
<protein>
    <submittedName>
        <fullName evidence="8">Coenzyme A disulfide reductase</fullName>
        <ecNumber evidence="8">1.8.1.14</ecNumber>
    </submittedName>
</protein>
<evidence type="ECO:0000256" key="1">
    <source>
        <dbReference type="ARBA" id="ARBA00001974"/>
    </source>
</evidence>
<evidence type="ECO:0000256" key="6">
    <source>
        <dbReference type="ARBA" id="ARBA00023284"/>
    </source>
</evidence>
<dbReference type="PRINTS" id="PR00368">
    <property type="entry name" value="FADPNR"/>
</dbReference>
<evidence type="ECO:0000256" key="3">
    <source>
        <dbReference type="ARBA" id="ARBA00022630"/>
    </source>
</evidence>